<evidence type="ECO:0000313" key="4">
    <source>
        <dbReference type="EMBL" id="EAR85743.2"/>
    </source>
</evidence>
<organism evidence="4 5">
    <name type="scientific">Tetrahymena thermophila (strain SB210)</name>
    <dbReference type="NCBI Taxonomy" id="312017"/>
    <lineage>
        <taxon>Eukaryota</taxon>
        <taxon>Sar</taxon>
        <taxon>Alveolata</taxon>
        <taxon>Ciliophora</taxon>
        <taxon>Intramacronucleata</taxon>
        <taxon>Oligohymenophorea</taxon>
        <taxon>Hymenostomatida</taxon>
        <taxon>Tetrahymenina</taxon>
        <taxon>Tetrahymenidae</taxon>
        <taxon>Tetrahymena</taxon>
    </lineage>
</organism>
<dbReference type="RefSeq" id="XP_001033406.2">
    <property type="nucleotide sequence ID" value="XM_001033406.2"/>
</dbReference>
<dbReference type="EMBL" id="GG662498">
    <property type="protein sequence ID" value="EAR85743.2"/>
    <property type="molecule type" value="Genomic_DNA"/>
</dbReference>
<dbReference type="Proteomes" id="UP000009168">
    <property type="component" value="Unassembled WGS sequence"/>
</dbReference>
<feature type="region of interest" description="Disordered" evidence="2">
    <location>
        <begin position="412"/>
        <end position="443"/>
    </location>
</feature>
<dbReference type="InParanoid" id="Q22KQ6"/>
<dbReference type="OrthoDB" id="1104827at2759"/>
<proteinExistence type="predicted"/>
<dbReference type="PANTHER" id="PTHR45725">
    <property type="entry name" value="FORMIN HOMOLOGY 2 FAMILY MEMBER"/>
    <property type="match status" value="1"/>
</dbReference>
<dbReference type="InterPro" id="IPR051425">
    <property type="entry name" value="Formin_Homology"/>
</dbReference>
<dbReference type="HOGENOM" id="CLU_250110_0_0_1"/>
<dbReference type="GeneID" id="7846457"/>
<gene>
    <name evidence="4" type="ORF">TTHERM_00312240</name>
</gene>
<keyword evidence="5" id="KW-1185">Reference proteome</keyword>
<sequence length="1266" mass="144076">MAQLNQETQNQLQEFNSIIKLLELKDKDKLGIQSLPKEKKLAILQLREKIQVKNDFNNYGKNSEEITEYFIQKMELNAQFEDIIAFYEWISYQIKYNQKLDHLEQSGGVDAIIFALTQYGSLKHDSAKKLFLLHILKILTVDYKDVFEDSTIFLDKLIQSDLVHSFPEMLTPGQNEINSLLLILMDQISWYSEEALKFILEGFEALQQKNNYPNKFTPLTIVLSKSKSSIFTQNMCSFLNSMCQAFQNHFKNIQIIDDFQNSGLLDLLTVQAVNNIQQGQFIIDDCYFIREDYYGVSGEEIFFVADFERREFNCNKFFYKKDQNEGDFQSQIITLFIQIHQLQDKSVNRMREREAQYQKELQAIQQKKVQYNSVIKEEQEEEYVEKVKGSQKQAQLEERFKSEIQMREKEKMEQNHSQDNDMKKGFGRQNGIGKEKSEEKNQLWQTQQKIQALEKEIERLNQKLKQQDSQEQVSQNILKQQFLQGQLLENQKLEEKEKIISKYKQENIQLLTKVSELEQSKQQALEQLSLSKQQSQLQNQINQQMQKNEELSEKIKQLNENLSSVTFKYEEYKSSKEKEISQLNLTLSAIKAKQSVSEENKNNILEQNQIMNLRLSKLDSASKQLDSIANNHSKESVIKLVESQFLQEISDLKEQNQLLQSQINKLKSNQNQQNIDKLSIPENPQIPVAPLLGSQYPSQLAVPQAPNLGIPQAPQIPGIPQAPQIPGIPQVSQIPGIPQAPQIAGIPQAPQLFGIPQAPQIPGIPQAPQIPGIPQAPQIPGIPQAPQIPGIPLAPQIPGIPQAPQIPGVPQAPLIPGIPQAPNFSAPPAPQINGIGIPPVPQLGIPSVPSLPGFGAPAAPSLNIPGAPIAMAPILPGLMAPQVQQGIKPKKNPGIPMKGVNWQTLKFQDIQGTIWEKVKEENIALEEEYLKQTFSQKATLQKAQNTTQQNPEQQASKKITFLTLERQQSVLLILGKIKLKGEQIAEMLISCDPTRLTQNLITSLLASLPNEQEMIMVQSYDGKIENLGDAEKYFKALEKVNGYEERLQALKFKNLYPETKEFLTSKTTLIAQFLDSLLNDQRITIILENALALGNYMNGTGFKGGAWGFKFSNIDKMVEVKSMDGKVNLLMYMISNIEKKEGKEIVKVDEDLKILDECTKTPINQLISEIADLKRGVKTLEKSIKVQTSNEQDKIKEQIEPFYLQVQPEITELEKQVKDLEAKYKTVAEFFCEDPRKLPSDEFAKQVLIFKKSCITAKIQNKNLKR</sequence>
<dbReference type="PANTHER" id="PTHR45725:SF1">
    <property type="entry name" value="DISHEVELLED ASSOCIATED ACTIVATOR OF MORPHOGENESIS, ISOFORM D"/>
    <property type="match status" value="1"/>
</dbReference>
<dbReference type="STRING" id="312017.Q22KQ6"/>
<dbReference type="InterPro" id="IPR042201">
    <property type="entry name" value="FH2_Formin_sf"/>
</dbReference>
<dbReference type="PROSITE" id="PS51444">
    <property type="entry name" value="FH2"/>
    <property type="match status" value="1"/>
</dbReference>
<evidence type="ECO:0000313" key="5">
    <source>
        <dbReference type="Proteomes" id="UP000009168"/>
    </source>
</evidence>
<protein>
    <submittedName>
        <fullName evidence="4">Formin-like 2 domain protein</fullName>
    </submittedName>
</protein>
<reference evidence="5" key="1">
    <citation type="journal article" date="2006" name="PLoS Biol.">
        <title>Macronuclear genome sequence of the ciliate Tetrahymena thermophila, a model eukaryote.</title>
        <authorList>
            <person name="Eisen J.A."/>
            <person name="Coyne R.S."/>
            <person name="Wu M."/>
            <person name="Wu D."/>
            <person name="Thiagarajan M."/>
            <person name="Wortman J.R."/>
            <person name="Badger J.H."/>
            <person name="Ren Q."/>
            <person name="Amedeo P."/>
            <person name="Jones K.M."/>
            <person name="Tallon L.J."/>
            <person name="Delcher A.L."/>
            <person name="Salzberg S.L."/>
            <person name="Silva J.C."/>
            <person name="Haas B.J."/>
            <person name="Majoros W.H."/>
            <person name="Farzad M."/>
            <person name="Carlton J.M."/>
            <person name="Smith R.K. Jr."/>
            <person name="Garg J."/>
            <person name="Pearlman R.E."/>
            <person name="Karrer K.M."/>
            <person name="Sun L."/>
            <person name="Manning G."/>
            <person name="Elde N.C."/>
            <person name="Turkewitz A.P."/>
            <person name="Asai D.J."/>
            <person name="Wilkes D.E."/>
            <person name="Wang Y."/>
            <person name="Cai H."/>
            <person name="Collins K."/>
            <person name="Stewart B.A."/>
            <person name="Lee S.R."/>
            <person name="Wilamowska K."/>
            <person name="Weinberg Z."/>
            <person name="Ruzzo W.L."/>
            <person name="Wloga D."/>
            <person name="Gaertig J."/>
            <person name="Frankel J."/>
            <person name="Tsao C.-C."/>
            <person name="Gorovsky M.A."/>
            <person name="Keeling P.J."/>
            <person name="Waller R.F."/>
            <person name="Patron N.J."/>
            <person name="Cherry J.M."/>
            <person name="Stover N.A."/>
            <person name="Krieger C.J."/>
            <person name="del Toro C."/>
            <person name="Ryder H.F."/>
            <person name="Williamson S.C."/>
            <person name="Barbeau R.A."/>
            <person name="Hamilton E.P."/>
            <person name="Orias E."/>
        </authorList>
    </citation>
    <scope>NUCLEOTIDE SEQUENCE [LARGE SCALE GENOMIC DNA]</scope>
    <source>
        <strain evidence="5">SB210</strain>
    </source>
</reference>
<dbReference type="Pfam" id="PF02181">
    <property type="entry name" value="FH2"/>
    <property type="match status" value="1"/>
</dbReference>
<feature type="coiled-coil region" evidence="1">
    <location>
        <begin position="347"/>
        <end position="381"/>
    </location>
</feature>
<dbReference type="SUPFAM" id="SSF101447">
    <property type="entry name" value="Formin homology 2 domain (FH2 domain)"/>
    <property type="match status" value="1"/>
</dbReference>
<accession>Q22KQ6</accession>
<dbReference type="SMART" id="SM00498">
    <property type="entry name" value="FH2"/>
    <property type="match status" value="1"/>
</dbReference>
<dbReference type="eggNOG" id="KOG1922">
    <property type="taxonomic scope" value="Eukaryota"/>
</dbReference>
<dbReference type="Gene3D" id="1.20.58.2220">
    <property type="entry name" value="Formin, FH2 domain"/>
    <property type="match status" value="1"/>
</dbReference>
<evidence type="ECO:0000256" key="2">
    <source>
        <dbReference type="SAM" id="MobiDB-lite"/>
    </source>
</evidence>
<name>Q22KQ6_TETTS</name>
<feature type="compositionally biased region" description="Basic and acidic residues" evidence="2">
    <location>
        <begin position="412"/>
        <end position="424"/>
    </location>
</feature>
<keyword evidence="1" id="KW-0175">Coiled coil</keyword>
<dbReference type="KEGG" id="tet:TTHERM_00312240"/>
<evidence type="ECO:0000259" key="3">
    <source>
        <dbReference type="PROSITE" id="PS51444"/>
    </source>
</evidence>
<feature type="domain" description="FH2" evidence="3">
    <location>
        <begin position="887"/>
        <end position="1266"/>
    </location>
</feature>
<dbReference type="AlphaFoldDB" id="Q22KQ6"/>
<feature type="coiled-coil region" evidence="1">
    <location>
        <begin position="642"/>
        <end position="672"/>
    </location>
</feature>
<evidence type="ECO:0000256" key="1">
    <source>
        <dbReference type="SAM" id="Coils"/>
    </source>
</evidence>
<dbReference type="InterPro" id="IPR015425">
    <property type="entry name" value="FH2_Formin"/>
</dbReference>